<dbReference type="AlphaFoldDB" id="A0AAW6I551"/>
<evidence type="ECO:0000313" key="1">
    <source>
        <dbReference type="EMBL" id="MDC7150787.1"/>
    </source>
</evidence>
<gene>
    <name evidence="1" type="ORF">PQG89_15440</name>
</gene>
<comment type="caution">
    <text evidence="1">The sequence shown here is derived from an EMBL/GenBank/DDBJ whole genome shotgun (WGS) entry which is preliminary data.</text>
</comment>
<dbReference type="EMBL" id="JAQPYX010000152">
    <property type="protein sequence ID" value="MDC7150787.1"/>
    <property type="molecule type" value="Genomic_DNA"/>
</dbReference>
<evidence type="ECO:0000313" key="2">
    <source>
        <dbReference type="Proteomes" id="UP001213646"/>
    </source>
</evidence>
<proteinExistence type="predicted"/>
<sequence>MVIFNRYKIVTAGFEKASKKLIHTGLREIGSFTCLSAELTGQKWSVNGQKATNQRFVAFFIARKSSFQDFKSTVKDKVSLLNRYLFPAGQKR</sequence>
<dbReference type="Proteomes" id="UP001213646">
    <property type="component" value="Unassembled WGS sequence"/>
</dbReference>
<organism evidence="1 2">
    <name type="scientific">Parabacteroides johnsonii</name>
    <dbReference type="NCBI Taxonomy" id="387661"/>
    <lineage>
        <taxon>Bacteria</taxon>
        <taxon>Pseudomonadati</taxon>
        <taxon>Bacteroidota</taxon>
        <taxon>Bacteroidia</taxon>
        <taxon>Bacteroidales</taxon>
        <taxon>Tannerellaceae</taxon>
        <taxon>Parabacteroides</taxon>
    </lineage>
</organism>
<accession>A0AAW6I551</accession>
<protein>
    <recommendedName>
        <fullName evidence="3">Transposase</fullName>
    </recommendedName>
</protein>
<name>A0AAW6I551_9BACT</name>
<dbReference type="RefSeq" id="WP_272697818.1">
    <property type="nucleotide sequence ID" value="NZ_JAQPYW010000155.1"/>
</dbReference>
<reference evidence="1" key="1">
    <citation type="submission" date="2023-01" db="EMBL/GenBank/DDBJ databases">
        <title>Exploring GABA producing Bacteroides strains toward improving mental health.</title>
        <authorList>
            <person name="Yousuf B."/>
            <person name="Bouhlel N.E."/>
            <person name="Mottawea W."/>
            <person name="Hammami R."/>
        </authorList>
    </citation>
    <scope>NUCLEOTIDE SEQUENCE</scope>
    <source>
        <strain evidence="1">UO.H1047</strain>
    </source>
</reference>
<evidence type="ECO:0008006" key="3">
    <source>
        <dbReference type="Google" id="ProtNLM"/>
    </source>
</evidence>